<feature type="region of interest" description="Disordered" evidence="1">
    <location>
        <begin position="1"/>
        <end position="32"/>
    </location>
</feature>
<organism evidence="2">
    <name type="scientific">Cucumis melo</name>
    <name type="common">Muskmelon</name>
    <dbReference type="NCBI Taxonomy" id="3656"/>
    <lineage>
        <taxon>Eukaryota</taxon>
        <taxon>Viridiplantae</taxon>
        <taxon>Streptophyta</taxon>
        <taxon>Embryophyta</taxon>
        <taxon>Tracheophyta</taxon>
        <taxon>Spermatophyta</taxon>
        <taxon>Magnoliopsida</taxon>
        <taxon>eudicotyledons</taxon>
        <taxon>Gunneridae</taxon>
        <taxon>Pentapetalae</taxon>
        <taxon>rosids</taxon>
        <taxon>fabids</taxon>
        <taxon>Cucurbitales</taxon>
        <taxon>Cucurbitaceae</taxon>
        <taxon>Benincaseae</taxon>
        <taxon>Cucumis</taxon>
    </lineage>
</organism>
<name>A0A9I9DL78_CUCME</name>
<dbReference type="Gramene" id="MELO3C019728.2.1">
    <property type="protein sequence ID" value="MELO3C019728.2.1"/>
    <property type="gene ID" value="MELO3C019728.2"/>
</dbReference>
<proteinExistence type="predicted"/>
<sequence>MRHRPLLCRKAKKSWRRKLITHSKRRRKQPLR</sequence>
<protein>
    <submittedName>
        <fullName evidence="2">Uncharacterized protein</fullName>
    </submittedName>
</protein>
<evidence type="ECO:0000313" key="2">
    <source>
        <dbReference type="EnsemblPlants" id="MELO3C019728.2.1"/>
    </source>
</evidence>
<evidence type="ECO:0000256" key="1">
    <source>
        <dbReference type="SAM" id="MobiDB-lite"/>
    </source>
</evidence>
<dbReference type="EnsemblPlants" id="MELO3C019728.2.1">
    <property type="protein sequence ID" value="MELO3C019728.2.1"/>
    <property type="gene ID" value="MELO3C019728.2"/>
</dbReference>
<reference evidence="2" key="1">
    <citation type="submission" date="2023-03" db="UniProtKB">
        <authorList>
            <consortium name="EnsemblPlants"/>
        </authorList>
    </citation>
    <scope>IDENTIFICATION</scope>
</reference>
<accession>A0A9I9DL78</accession>
<dbReference type="AlphaFoldDB" id="A0A9I9DL78"/>